<dbReference type="PANTHER" id="PTHR23517">
    <property type="entry name" value="RESISTANCE PROTEIN MDTM, PUTATIVE-RELATED-RELATED"/>
    <property type="match status" value="1"/>
</dbReference>
<evidence type="ECO:0000313" key="13">
    <source>
        <dbReference type="Proteomes" id="UP001185092"/>
    </source>
</evidence>
<dbReference type="InterPro" id="IPR020846">
    <property type="entry name" value="MFS_dom"/>
</dbReference>
<feature type="transmembrane region" description="Helical" evidence="10">
    <location>
        <begin position="423"/>
        <end position="442"/>
    </location>
</feature>
<dbReference type="Proteomes" id="UP001185092">
    <property type="component" value="Unassembled WGS sequence"/>
</dbReference>
<evidence type="ECO:0000256" key="2">
    <source>
        <dbReference type="ARBA" id="ARBA00022448"/>
    </source>
</evidence>
<evidence type="ECO:0000256" key="10">
    <source>
        <dbReference type="SAM" id="Phobius"/>
    </source>
</evidence>
<dbReference type="RefSeq" id="WP_309939716.1">
    <property type="nucleotide sequence ID" value="NZ_AP025305.1"/>
</dbReference>
<feature type="transmembrane region" description="Helical" evidence="10">
    <location>
        <begin position="358"/>
        <end position="381"/>
    </location>
</feature>
<dbReference type="InterPro" id="IPR036259">
    <property type="entry name" value="MFS_trans_sf"/>
</dbReference>
<dbReference type="CDD" id="cd17346">
    <property type="entry name" value="MFS_DtpA_like"/>
    <property type="match status" value="1"/>
</dbReference>
<feature type="transmembrane region" description="Helical" evidence="10">
    <location>
        <begin position="285"/>
        <end position="306"/>
    </location>
</feature>
<comment type="similarity">
    <text evidence="8">Belongs to the major facilitator superfamily. Proton-dependent oligopeptide transporter (POT/PTR) (TC 2.A.17) family.</text>
</comment>
<dbReference type="Gene3D" id="1.20.1250.20">
    <property type="entry name" value="MFS general substrate transporter like domains"/>
    <property type="match status" value="2"/>
</dbReference>
<feature type="transmembrane region" description="Helical" evidence="10">
    <location>
        <begin position="240"/>
        <end position="257"/>
    </location>
</feature>
<dbReference type="Pfam" id="PF00854">
    <property type="entry name" value="PTR2"/>
    <property type="match status" value="2"/>
</dbReference>
<evidence type="ECO:0000256" key="8">
    <source>
        <dbReference type="RuleBase" id="RU003755"/>
    </source>
</evidence>
<feature type="transmembrane region" description="Helical" evidence="10">
    <location>
        <begin position="318"/>
        <end position="338"/>
    </location>
</feature>
<keyword evidence="4 8" id="KW-0812">Transmembrane</keyword>
<feature type="transmembrane region" description="Helical" evidence="10">
    <location>
        <begin position="182"/>
        <end position="202"/>
    </location>
</feature>
<dbReference type="GO" id="GO:0006857">
    <property type="term" value="P:oligopeptide transport"/>
    <property type="evidence" value="ECO:0007669"/>
    <property type="project" value="InterPro"/>
</dbReference>
<gene>
    <name evidence="12" type="ORF">HNQ88_002956</name>
</gene>
<dbReference type="NCBIfam" id="TIGR00924">
    <property type="entry name" value="yjdL_sub1_fam"/>
    <property type="match status" value="2"/>
</dbReference>
<dbReference type="PROSITE" id="PS50850">
    <property type="entry name" value="MFS"/>
    <property type="match status" value="1"/>
</dbReference>
<keyword evidence="6 10" id="KW-1133">Transmembrane helix</keyword>
<feature type="transmembrane region" description="Helical" evidence="10">
    <location>
        <begin position="155"/>
        <end position="176"/>
    </location>
</feature>
<feature type="region of interest" description="Disordered" evidence="9">
    <location>
        <begin position="451"/>
        <end position="471"/>
    </location>
</feature>
<dbReference type="GO" id="GO:1904680">
    <property type="term" value="F:peptide transmembrane transporter activity"/>
    <property type="evidence" value="ECO:0007669"/>
    <property type="project" value="InterPro"/>
</dbReference>
<dbReference type="InterPro" id="IPR000109">
    <property type="entry name" value="POT_fam"/>
</dbReference>
<evidence type="ECO:0000256" key="4">
    <source>
        <dbReference type="ARBA" id="ARBA00022692"/>
    </source>
</evidence>
<evidence type="ECO:0000256" key="3">
    <source>
        <dbReference type="ARBA" id="ARBA00022475"/>
    </source>
</evidence>
<dbReference type="AlphaFoldDB" id="A0AAE4BTK5"/>
<protein>
    <submittedName>
        <fullName evidence="12">POT family proton-dependent oligopeptide transporter</fullName>
    </submittedName>
</protein>
<feature type="transmembrane region" description="Helical" evidence="10">
    <location>
        <begin position="91"/>
        <end position="111"/>
    </location>
</feature>
<evidence type="ECO:0000256" key="6">
    <source>
        <dbReference type="ARBA" id="ARBA00022989"/>
    </source>
</evidence>
<evidence type="ECO:0000256" key="9">
    <source>
        <dbReference type="SAM" id="MobiDB-lite"/>
    </source>
</evidence>
<dbReference type="SUPFAM" id="SSF103473">
    <property type="entry name" value="MFS general substrate transporter"/>
    <property type="match status" value="1"/>
</dbReference>
<reference evidence="12" key="1">
    <citation type="submission" date="2023-07" db="EMBL/GenBank/DDBJ databases">
        <title>Genomic Encyclopedia of Type Strains, Phase IV (KMG-IV): sequencing the most valuable type-strain genomes for metagenomic binning, comparative biology and taxonomic classification.</title>
        <authorList>
            <person name="Goeker M."/>
        </authorList>
    </citation>
    <scope>NUCLEOTIDE SEQUENCE</scope>
    <source>
        <strain evidence="12">DSM 26174</strain>
    </source>
</reference>
<comment type="caution">
    <text evidence="12">The sequence shown here is derived from an EMBL/GenBank/DDBJ whole genome shotgun (WGS) entry which is preliminary data.</text>
</comment>
<feature type="transmembrane region" description="Helical" evidence="10">
    <location>
        <begin position="117"/>
        <end position="134"/>
    </location>
</feature>
<name>A0AAE4BTK5_9BACT</name>
<dbReference type="PROSITE" id="PS01023">
    <property type="entry name" value="PTR2_2"/>
    <property type="match status" value="1"/>
</dbReference>
<comment type="subcellular location">
    <subcellularLocation>
        <location evidence="1">Cell membrane</location>
        <topology evidence="1">Multi-pass membrane protein</topology>
    </subcellularLocation>
    <subcellularLocation>
        <location evidence="8">Membrane</location>
        <topology evidence="8">Multi-pass membrane protein</topology>
    </subcellularLocation>
</comment>
<proteinExistence type="inferred from homology"/>
<dbReference type="InterPro" id="IPR018456">
    <property type="entry name" value="PTR2_symporter_CS"/>
</dbReference>
<keyword evidence="5" id="KW-0653">Protein transport</keyword>
<sequence>MDKVNVNQEQIFGHPKGLFVLFFTEMWERFSYYGMRAILVLFLVAKSEDGGMGWDKPEALILYGVYTALVYVMAIPGGILADRYLGQKKSVLLGAVLLVIGPLFLTLEGFVPSTLQATFFFTGLGIIILGVGALKPNISTMVGSLYHPKDNRRDMGFTIFYIGINLGAFLSGLIVASVAANFGWHFGFGVSAIGMILGLIVYTSGQKYLEGVDVKVNEENKQLKNSSSSQALSKKEKDRLVVLSISFLVVIVFWGAFEQAGGLMNIYAQEKVNRFVGDFEIPAGWFQSVNSLYIMIFGTLVAAFWVRWGKMGRESSSLFKMAVGTIIMGLGFLFMIGATHQLVYDAQGEIVQKASMMWLFGAYFLHTIGELCLSPVALSFVTRLAPAKYTSMVMGVFFAMTGFGNLLAGSLGALSASLGDEEIFKLIVIVSVGVGVVLLAFLSKLKKLTHGADNESSYPSKDLEGELDLQQ</sequence>
<evidence type="ECO:0000313" key="12">
    <source>
        <dbReference type="EMBL" id="MDR6239908.1"/>
    </source>
</evidence>
<evidence type="ECO:0000259" key="11">
    <source>
        <dbReference type="PROSITE" id="PS50850"/>
    </source>
</evidence>
<evidence type="ECO:0000256" key="7">
    <source>
        <dbReference type="ARBA" id="ARBA00023136"/>
    </source>
</evidence>
<dbReference type="InterPro" id="IPR050171">
    <property type="entry name" value="MFS_Transporters"/>
</dbReference>
<keyword evidence="5" id="KW-0571">Peptide transport</keyword>
<keyword evidence="3" id="KW-1003">Cell membrane</keyword>
<feature type="transmembrane region" description="Helical" evidence="10">
    <location>
        <begin position="393"/>
        <end position="417"/>
    </location>
</feature>
<organism evidence="12 13">
    <name type="scientific">Aureibacter tunicatorum</name>
    <dbReference type="NCBI Taxonomy" id="866807"/>
    <lineage>
        <taxon>Bacteria</taxon>
        <taxon>Pseudomonadati</taxon>
        <taxon>Bacteroidota</taxon>
        <taxon>Cytophagia</taxon>
        <taxon>Cytophagales</taxon>
        <taxon>Persicobacteraceae</taxon>
        <taxon>Aureibacter</taxon>
    </lineage>
</organism>
<keyword evidence="13" id="KW-1185">Reference proteome</keyword>
<keyword evidence="2 8" id="KW-0813">Transport</keyword>
<dbReference type="InterPro" id="IPR005279">
    <property type="entry name" value="Dipep/tripep_permease"/>
</dbReference>
<dbReference type="PANTHER" id="PTHR23517:SF15">
    <property type="entry name" value="PROTON-DEPENDENT OLIGOPEPTIDE FAMILY TRANSPORT PROTEIN"/>
    <property type="match status" value="1"/>
</dbReference>
<feature type="transmembrane region" description="Helical" evidence="10">
    <location>
        <begin position="59"/>
        <end position="79"/>
    </location>
</feature>
<feature type="domain" description="Major facilitator superfamily (MFS) profile" evidence="11">
    <location>
        <begin position="20"/>
        <end position="446"/>
    </location>
</feature>
<dbReference type="GO" id="GO:0005886">
    <property type="term" value="C:plasma membrane"/>
    <property type="evidence" value="ECO:0007669"/>
    <property type="project" value="UniProtKB-SubCell"/>
</dbReference>
<accession>A0AAE4BTK5</accession>
<evidence type="ECO:0000256" key="1">
    <source>
        <dbReference type="ARBA" id="ARBA00004651"/>
    </source>
</evidence>
<dbReference type="EMBL" id="JAVDQD010000003">
    <property type="protein sequence ID" value="MDR6239908.1"/>
    <property type="molecule type" value="Genomic_DNA"/>
</dbReference>
<keyword evidence="7 10" id="KW-0472">Membrane</keyword>
<evidence type="ECO:0000256" key="5">
    <source>
        <dbReference type="ARBA" id="ARBA00022856"/>
    </source>
</evidence>